<organism evidence="2 3">
    <name type="scientific">Stieleria magnilauensis</name>
    <dbReference type="NCBI Taxonomy" id="2527963"/>
    <lineage>
        <taxon>Bacteria</taxon>
        <taxon>Pseudomonadati</taxon>
        <taxon>Planctomycetota</taxon>
        <taxon>Planctomycetia</taxon>
        <taxon>Pirellulales</taxon>
        <taxon>Pirellulaceae</taxon>
        <taxon>Stieleria</taxon>
    </lineage>
</organism>
<name>A0ABX5XI59_9BACT</name>
<feature type="region of interest" description="Disordered" evidence="1">
    <location>
        <begin position="1"/>
        <end position="25"/>
    </location>
</feature>
<feature type="compositionally biased region" description="Basic and acidic residues" evidence="1">
    <location>
        <begin position="9"/>
        <end position="21"/>
    </location>
</feature>
<dbReference type="InterPro" id="IPR038626">
    <property type="entry name" value="Rof-like_sf"/>
</dbReference>
<dbReference type="SUPFAM" id="SSF101744">
    <property type="entry name" value="Rof/RNase P subunit-like"/>
    <property type="match status" value="1"/>
</dbReference>
<evidence type="ECO:0000256" key="1">
    <source>
        <dbReference type="SAM" id="MobiDB-lite"/>
    </source>
</evidence>
<keyword evidence="3" id="KW-1185">Reference proteome</keyword>
<evidence type="ECO:0000313" key="2">
    <source>
        <dbReference type="EMBL" id="QDV81683.1"/>
    </source>
</evidence>
<evidence type="ECO:0000313" key="3">
    <source>
        <dbReference type="Proteomes" id="UP000318081"/>
    </source>
</evidence>
<reference evidence="2 3" key="1">
    <citation type="submission" date="2019-02" db="EMBL/GenBank/DDBJ databases">
        <title>Deep-cultivation of Planctomycetes and their phenomic and genomic characterization uncovers novel biology.</title>
        <authorList>
            <person name="Wiegand S."/>
            <person name="Jogler M."/>
            <person name="Boedeker C."/>
            <person name="Pinto D."/>
            <person name="Vollmers J."/>
            <person name="Rivas-Marin E."/>
            <person name="Kohn T."/>
            <person name="Peeters S.H."/>
            <person name="Heuer A."/>
            <person name="Rast P."/>
            <person name="Oberbeckmann S."/>
            <person name="Bunk B."/>
            <person name="Jeske O."/>
            <person name="Meyerdierks A."/>
            <person name="Storesund J.E."/>
            <person name="Kallscheuer N."/>
            <person name="Luecker S."/>
            <person name="Lage O.M."/>
            <person name="Pohl T."/>
            <person name="Merkel B.J."/>
            <person name="Hornburger P."/>
            <person name="Mueller R.-W."/>
            <person name="Bruemmer F."/>
            <person name="Labrenz M."/>
            <person name="Spormann A.M."/>
            <person name="Op den Camp H."/>
            <person name="Overmann J."/>
            <person name="Amann R."/>
            <person name="Jetten M.S.M."/>
            <person name="Mascher T."/>
            <person name="Medema M.H."/>
            <person name="Devos D.P."/>
            <person name="Kaster A.-K."/>
            <person name="Ovreas L."/>
            <person name="Rohde M."/>
            <person name="Galperin M.Y."/>
            <person name="Jogler C."/>
        </authorList>
    </citation>
    <scope>NUCLEOTIDE SEQUENCE [LARGE SCALE GENOMIC DNA]</scope>
    <source>
        <strain evidence="2 3">TBK1r</strain>
    </source>
</reference>
<gene>
    <name evidence="2" type="ORF">TBK1r_06030</name>
</gene>
<evidence type="ECO:0008006" key="4">
    <source>
        <dbReference type="Google" id="ProtNLM"/>
    </source>
</evidence>
<accession>A0ABX5XI59</accession>
<dbReference type="Gene3D" id="2.30.30.400">
    <property type="entry name" value="Rof-like"/>
    <property type="match status" value="1"/>
</dbReference>
<dbReference type="InterPro" id="IPR023534">
    <property type="entry name" value="Rof/RNase_P-like"/>
</dbReference>
<proteinExistence type="predicted"/>
<dbReference type="EMBL" id="CP036432">
    <property type="protein sequence ID" value="QDV81683.1"/>
    <property type="molecule type" value="Genomic_DNA"/>
</dbReference>
<protein>
    <recommendedName>
        <fullName evidence="4">Rho-binding antiterminator</fullName>
    </recommendedName>
</protein>
<dbReference type="Proteomes" id="UP000318081">
    <property type="component" value="Chromosome"/>
</dbReference>
<sequence length="104" mass="11878">MATGPAQRDVPESHASDRNETMDEPYTPISCAFYDRLEILAMRKTPTTIRYRDDDDHEQQIAAVVVDVYSKHKQEWVKLDDGTTIRLDRLISADGHPLSDECQS</sequence>